<feature type="region of interest" description="Disordered" evidence="3">
    <location>
        <begin position="85"/>
        <end position="146"/>
    </location>
</feature>
<gene>
    <name evidence="6" type="ORF">SSIM_11605</name>
</gene>
<dbReference type="InterPro" id="IPR010618">
    <property type="entry name" value="RPF"/>
</dbReference>
<proteinExistence type="predicted"/>
<evidence type="ECO:0000313" key="6">
    <source>
        <dbReference type="EMBL" id="ERS92516.1"/>
    </source>
</evidence>
<sequence length="225" mass="23035">MKKLLVASSATAALFAVGVGAEAHASEQGNADQAQLAETALNNPEQLNESPVQEGAYNINFEYNGLDFNFESDGQYWSWSYGQAGGNAPAAQTTTQQAPAAQQAPVAEQAAPQAQEATTQQAPAQQAAPQAQQAAPQQSASTGSSAGLNDHLRAIAQRESGGDIHAINPSSGAAGKFQFLQSTWDSVAPAEWVGKSPASAPESVQDAAAVKLYDGGAGAGHWVTA</sequence>
<comment type="caution">
    <text evidence="6">The sequence shown here is derived from an EMBL/GenBank/DDBJ whole genome shotgun (WGS) entry which is preliminary data.</text>
</comment>
<dbReference type="InterPro" id="IPR023346">
    <property type="entry name" value="Lysozyme-like_dom_sf"/>
</dbReference>
<dbReference type="EMBL" id="AXDY01000013">
    <property type="protein sequence ID" value="ERS92516.1"/>
    <property type="molecule type" value="Genomic_DNA"/>
</dbReference>
<protein>
    <recommendedName>
        <fullName evidence="5">Resuscitation-promoting factor core lysozyme-like domain-containing protein</fullName>
    </recommendedName>
</protein>
<keyword evidence="2" id="KW-0326">Glycosidase</keyword>
<organism evidence="6 7">
    <name type="scientific">Staphylococcus simulans UMC-CNS-990</name>
    <dbReference type="NCBI Taxonomy" id="1405498"/>
    <lineage>
        <taxon>Bacteria</taxon>
        <taxon>Bacillati</taxon>
        <taxon>Bacillota</taxon>
        <taxon>Bacilli</taxon>
        <taxon>Bacillales</taxon>
        <taxon>Staphylococcaceae</taxon>
        <taxon>Staphylococcus</taxon>
    </lineage>
</organism>
<keyword evidence="7" id="KW-1185">Reference proteome</keyword>
<dbReference type="GeneID" id="77331107"/>
<keyword evidence="1" id="KW-0378">Hydrolase</keyword>
<name>A0ABN0PA75_STASI</name>
<accession>A0ABN0PA75</accession>
<evidence type="ECO:0000256" key="1">
    <source>
        <dbReference type="ARBA" id="ARBA00022801"/>
    </source>
</evidence>
<feature type="signal peptide" evidence="4">
    <location>
        <begin position="1"/>
        <end position="25"/>
    </location>
</feature>
<evidence type="ECO:0000256" key="2">
    <source>
        <dbReference type="ARBA" id="ARBA00023295"/>
    </source>
</evidence>
<reference evidence="6 7" key="1">
    <citation type="journal article" date="2013" name="Genome Announc.">
        <title>Draft Genome Sequence of Staphylococcus simulans UMC-CNS-990, Isolated from a Case of Chronic Bovine Mastitis.</title>
        <authorList>
            <person name="Calcutt M.J."/>
            <person name="Foecking M.F."/>
            <person name="Hsieh H.Y."/>
            <person name="Perry J."/>
            <person name="Stewart G.C."/>
            <person name="Middleton J.R."/>
        </authorList>
    </citation>
    <scope>NUCLEOTIDE SEQUENCE [LARGE SCALE GENOMIC DNA]</scope>
    <source>
        <strain evidence="6 7">UMC-CNS-990</strain>
    </source>
</reference>
<dbReference type="SUPFAM" id="SSF53955">
    <property type="entry name" value="Lysozyme-like"/>
    <property type="match status" value="1"/>
</dbReference>
<dbReference type="Pfam" id="PF06737">
    <property type="entry name" value="Transglycosylas"/>
    <property type="match status" value="1"/>
</dbReference>
<evidence type="ECO:0000313" key="7">
    <source>
        <dbReference type="Proteomes" id="UP000017131"/>
    </source>
</evidence>
<feature type="compositionally biased region" description="Low complexity" evidence="3">
    <location>
        <begin position="88"/>
        <end position="138"/>
    </location>
</feature>
<feature type="chain" id="PRO_5047198171" description="Resuscitation-promoting factor core lysozyme-like domain-containing protein" evidence="4">
    <location>
        <begin position="26"/>
        <end position="225"/>
    </location>
</feature>
<dbReference type="CDD" id="cd13925">
    <property type="entry name" value="RPF"/>
    <property type="match status" value="1"/>
</dbReference>
<dbReference type="Proteomes" id="UP000017131">
    <property type="component" value="Unassembled WGS sequence"/>
</dbReference>
<keyword evidence="4" id="KW-0732">Signal</keyword>
<evidence type="ECO:0000259" key="5">
    <source>
        <dbReference type="Pfam" id="PF06737"/>
    </source>
</evidence>
<evidence type="ECO:0000256" key="4">
    <source>
        <dbReference type="SAM" id="SignalP"/>
    </source>
</evidence>
<feature type="domain" description="Resuscitation-promoting factor core lysozyme-like" evidence="5">
    <location>
        <begin position="149"/>
        <end position="225"/>
    </location>
</feature>
<dbReference type="RefSeq" id="WP_002481775.1">
    <property type="nucleotide sequence ID" value="NZ_AXDY01000013.1"/>
</dbReference>
<dbReference type="Gene3D" id="1.10.530.10">
    <property type="match status" value="1"/>
</dbReference>
<evidence type="ECO:0000256" key="3">
    <source>
        <dbReference type="SAM" id="MobiDB-lite"/>
    </source>
</evidence>